<feature type="compositionally biased region" description="Polar residues" evidence="1">
    <location>
        <begin position="203"/>
        <end position="215"/>
    </location>
</feature>
<organism evidence="3 4">
    <name type="scientific">Funneliformis geosporum</name>
    <dbReference type="NCBI Taxonomy" id="1117311"/>
    <lineage>
        <taxon>Eukaryota</taxon>
        <taxon>Fungi</taxon>
        <taxon>Fungi incertae sedis</taxon>
        <taxon>Mucoromycota</taxon>
        <taxon>Glomeromycotina</taxon>
        <taxon>Glomeromycetes</taxon>
        <taxon>Glomerales</taxon>
        <taxon>Glomeraceae</taxon>
        <taxon>Funneliformis</taxon>
    </lineage>
</organism>
<dbReference type="Proteomes" id="UP001153678">
    <property type="component" value="Unassembled WGS sequence"/>
</dbReference>
<dbReference type="EMBL" id="CAMKVN010000373">
    <property type="protein sequence ID" value="CAI2167250.1"/>
    <property type="molecule type" value="Genomic_DNA"/>
</dbReference>
<feature type="region of interest" description="Disordered" evidence="1">
    <location>
        <begin position="200"/>
        <end position="237"/>
    </location>
</feature>
<evidence type="ECO:0000256" key="1">
    <source>
        <dbReference type="SAM" id="MobiDB-lite"/>
    </source>
</evidence>
<name>A0A9W4SFQ1_9GLOM</name>
<sequence length="311" mass="35224">MVNIKVKFGSISRRLGISSTTTWSEFETQLHTLFNIPQNVPIVTTYTDEDGDIITLSSDIELQEVLSNSSNNTIKFNLTTSNGNNFNNMFDRGRSIDTMIDEETFSLINGVSAIQIEESNNNNRHVTITDEEEIPGETSKKAAESTNNVTRNNSKVISDDDPEIIVIVATNPWSQRRRAHCSAQRFSGFNPYYYTFGERSRRGNTQSDPNNSGESNRFAASRSYGCGRRHRRNQQIPSEVVAEKVNVLNTMGFVDDNLEGLVKKYNGNLEYIIEVLLLNQRNGQKDENEIKKDNDDEQSMEVEENTPPYVL</sequence>
<proteinExistence type="predicted"/>
<dbReference type="PROSITE" id="PS51745">
    <property type="entry name" value="PB1"/>
    <property type="match status" value="1"/>
</dbReference>
<dbReference type="AlphaFoldDB" id="A0A9W4SFQ1"/>
<comment type="caution">
    <text evidence="3">The sequence shown here is derived from an EMBL/GenBank/DDBJ whole genome shotgun (WGS) entry which is preliminary data.</text>
</comment>
<evidence type="ECO:0000259" key="2">
    <source>
        <dbReference type="PROSITE" id="PS51745"/>
    </source>
</evidence>
<evidence type="ECO:0000313" key="4">
    <source>
        <dbReference type="Proteomes" id="UP001153678"/>
    </source>
</evidence>
<feature type="region of interest" description="Disordered" evidence="1">
    <location>
        <begin position="284"/>
        <end position="311"/>
    </location>
</feature>
<accession>A0A9W4SFQ1</accession>
<protein>
    <submittedName>
        <fullName evidence="3">12993_t:CDS:1</fullName>
    </submittedName>
</protein>
<dbReference type="PANTHER" id="PTHR20930">
    <property type="entry name" value="OVARIAN CARCINOMA ANTIGEN CA125-RELATED"/>
    <property type="match status" value="1"/>
</dbReference>
<dbReference type="InterPro" id="IPR053793">
    <property type="entry name" value="PB1-like"/>
</dbReference>
<feature type="compositionally biased region" description="Basic and acidic residues" evidence="1">
    <location>
        <begin position="284"/>
        <end position="294"/>
    </location>
</feature>
<dbReference type="OrthoDB" id="661148at2759"/>
<feature type="domain" description="PB1" evidence="2">
    <location>
        <begin position="1"/>
        <end position="81"/>
    </location>
</feature>
<dbReference type="CDD" id="cd05992">
    <property type="entry name" value="PB1"/>
    <property type="match status" value="1"/>
</dbReference>
<gene>
    <name evidence="3" type="ORF">FWILDA_LOCUS2979</name>
</gene>
<evidence type="ECO:0000313" key="3">
    <source>
        <dbReference type="EMBL" id="CAI2167250.1"/>
    </source>
</evidence>
<feature type="compositionally biased region" description="Acidic residues" evidence="1">
    <location>
        <begin position="295"/>
        <end position="304"/>
    </location>
</feature>
<dbReference type="SUPFAM" id="SSF54277">
    <property type="entry name" value="CAD &amp; PB1 domains"/>
    <property type="match status" value="1"/>
</dbReference>
<keyword evidence="4" id="KW-1185">Reference proteome</keyword>
<dbReference type="Pfam" id="PF00564">
    <property type="entry name" value="PB1"/>
    <property type="match status" value="1"/>
</dbReference>
<dbReference type="Gene3D" id="3.10.20.90">
    <property type="entry name" value="Phosphatidylinositol 3-kinase Catalytic Subunit, Chain A, domain 1"/>
    <property type="match status" value="1"/>
</dbReference>
<feature type="compositionally biased region" description="Polar residues" evidence="1">
    <location>
        <begin position="144"/>
        <end position="155"/>
    </location>
</feature>
<feature type="region of interest" description="Disordered" evidence="1">
    <location>
        <begin position="132"/>
        <end position="155"/>
    </location>
</feature>
<dbReference type="SMART" id="SM00666">
    <property type="entry name" value="PB1"/>
    <property type="match status" value="1"/>
</dbReference>
<dbReference type="PANTHER" id="PTHR20930:SF0">
    <property type="entry name" value="PROTEIN ILRUN"/>
    <property type="match status" value="1"/>
</dbReference>
<reference evidence="3" key="1">
    <citation type="submission" date="2022-08" db="EMBL/GenBank/DDBJ databases">
        <authorList>
            <person name="Kallberg Y."/>
            <person name="Tangrot J."/>
            <person name="Rosling A."/>
        </authorList>
    </citation>
    <scope>NUCLEOTIDE SEQUENCE</scope>
    <source>
        <strain evidence="3">Wild A</strain>
    </source>
</reference>
<dbReference type="InterPro" id="IPR000270">
    <property type="entry name" value="PB1_dom"/>
</dbReference>